<evidence type="ECO:0000313" key="2">
    <source>
        <dbReference type="EMBL" id="TFK21196.1"/>
    </source>
</evidence>
<dbReference type="EMBL" id="ML210276">
    <property type="protein sequence ID" value="TFK21196.1"/>
    <property type="molecule type" value="Genomic_DNA"/>
</dbReference>
<dbReference type="InterPro" id="IPR041679">
    <property type="entry name" value="DNA2/NAM7-like_C"/>
</dbReference>
<sequence length="187" mass="21005">MPIPIGKFISSNVYDNKLKSQHDLTDWKVCRFVNVKGSNEKRKGTSWVNELEIETAVAIAGTLHSRGLSFRIITPYDPQKCLLETALKSKKLPSEDKCFNVDSFQGNEADYIIISLVRTAKLGFLREDRRANVMLTRCKKGMVICTNRAFIAGVAKKSLVGKLAKHVGEKAWIDSQQVRFANVNPFS</sequence>
<dbReference type="InterPro" id="IPR047187">
    <property type="entry name" value="SF1_C_Upf1"/>
</dbReference>
<dbReference type="Proteomes" id="UP000307440">
    <property type="component" value="Unassembled WGS sequence"/>
</dbReference>
<dbReference type="AlphaFoldDB" id="A0A5C3KLP6"/>
<dbReference type="InterPro" id="IPR045055">
    <property type="entry name" value="DNA2/NAM7-like"/>
</dbReference>
<keyword evidence="3" id="KW-1185">Reference proteome</keyword>
<accession>A0A5C3KLP6</accession>
<name>A0A5C3KLP6_COPMA</name>
<dbReference type="CDD" id="cd18808">
    <property type="entry name" value="SF1_C_Upf1"/>
    <property type="match status" value="1"/>
</dbReference>
<dbReference type="STRING" id="230819.A0A5C3KLP6"/>
<gene>
    <name evidence="2" type="ORF">FA15DRAFT_94068</name>
</gene>
<dbReference type="SUPFAM" id="SSF52540">
    <property type="entry name" value="P-loop containing nucleoside triphosphate hydrolases"/>
    <property type="match status" value="1"/>
</dbReference>
<dbReference type="PANTHER" id="PTHR10887:SF495">
    <property type="entry name" value="HELICASE SENATAXIN ISOFORM X1-RELATED"/>
    <property type="match status" value="1"/>
</dbReference>
<dbReference type="OrthoDB" id="6513042at2759"/>
<dbReference type="InterPro" id="IPR027417">
    <property type="entry name" value="P-loop_NTPase"/>
</dbReference>
<protein>
    <recommendedName>
        <fullName evidence="1">DNA2/NAM7 helicase-like C-terminal domain-containing protein</fullName>
    </recommendedName>
</protein>
<feature type="domain" description="DNA2/NAM7 helicase-like C-terminal" evidence="1">
    <location>
        <begin position="5"/>
        <end position="148"/>
    </location>
</feature>
<proteinExistence type="predicted"/>
<evidence type="ECO:0000313" key="3">
    <source>
        <dbReference type="Proteomes" id="UP000307440"/>
    </source>
</evidence>
<dbReference type="Pfam" id="PF13087">
    <property type="entry name" value="AAA_12"/>
    <property type="match status" value="1"/>
</dbReference>
<dbReference type="Gene3D" id="3.40.50.300">
    <property type="entry name" value="P-loop containing nucleotide triphosphate hydrolases"/>
    <property type="match status" value="1"/>
</dbReference>
<evidence type="ECO:0000259" key="1">
    <source>
        <dbReference type="Pfam" id="PF13087"/>
    </source>
</evidence>
<dbReference type="PANTHER" id="PTHR10887">
    <property type="entry name" value="DNA2/NAM7 HELICASE FAMILY"/>
    <property type="match status" value="1"/>
</dbReference>
<organism evidence="2 3">
    <name type="scientific">Coprinopsis marcescibilis</name>
    <name type="common">Agaric fungus</name>
    <name type="synonym">Psathyrella marcescibilis</name>
    <dbReference type="NCBI Taxonomy" id="230819"/>
    <lineage>
        <taxon>Eukaryota</taxon>
        <taxon>Fungi</taxon>
        <taxon>Dikarya</taxon>
        <taxon>Basidiomycota</taxon>
        <taxon>Agaricomycotina</taxon>
        <taxon>Agaricomycetes</taxon>
        <taxon>Agaricomycetidae</taxon>
        <taxon>Agaricales</taxon>
        <taxon>Agaricineae</taxon>
        <taxon>Psathyrellaceae</taxon>
        <taxon>Coprinopsis</taxon>
    </lineage>
</organism>
<reference evidence="2 3" key="1">
    <citation type="journal article" date="2019" name="Nat. Ecol. Evol.">
        <title>Megaphylogeny resolves global patterns of mushroom evolution.</title>
        <authorList>
            <person name="Varga T."/>
            <person name="Krizsan K."/>
            <person name="Foldi C."/>
            <person name="Dima B."/>
            <person name="Sanchez-Garcia M."/>
            <person name="Sanchez-Ramirez S."/>
            <person name="Szollosi G.J."/>
            <person name="Szarkandi J.G."/>
            <person name="Papp V."/>
            <person name="Albert L."/>
            <person name="Andreopoulos W."/>
            <person name="Angelini C."/>
            <person name="Antonin V."/>
            <person name="Barry K.W."/>
            <person name="Bougher N.L."/>
            <person name="Buchanan P."/>
            <person name="Buyck B."/>
            <person name="Bense V."/>
            <person name="Catcheside P."/>
            <person name="Chovatia M."/>
            <person name="Cooper J."/>
            <person name="Damon W."/>
            <person name="Desjardin D."/>
            <person name="Finy P."/>
            <person name="Geml J."/>
            <person name="Haridas S."/>
            <person name="Hughes K."/>
            <person name="Justo A."/>
            <person name="Karasinski D."/>
            <person name="Kautmanova I."/>
            <person name="Kiss B."/>
            <person name="Kocsube S."/>
            <person name="Kotiranta H."/>
            <person name="LaButti K.M."/>
            <person name="Lechner B.E."/>
            <person name="Liimatainen K."/>
            <person name="Lipzen A."/>
            <person name="Lukacs Z."/>
            <person name="Mihaltcheva S."/>
            <person name="Morgado L.N."/>
            <person name="Niskanen T."/>
            <person name="Noordeloos M.E."/>
            <person name="Ohm R.A."/>
            <person name="Ortiz-Santana B."/>
            <person name="Ovrebo C."/>
            <person name="Racz N."/>
            <person name="Riley R."/>
            <person name="Savchenko A."/>
            <person name="Shiryaev A."/>
            <person name="Soop K."/>
            <person name="Spirin V."/>
            <person name="Szebenyi C."/>
            <person name="Tomsovsky M."/>
            <person name="Tulloss R.E."/>
            <person name="Uehling J."/>
            <person name="Grigoriev I.V."/>
            <person name="Vagvolgyi C."/>
            <person name="Papp T."/>
            <person name="Martin F.M."/>
            <person name="Miettinen O."/>
            <person name="Hibbett D.S."/>
            <person name="Nagy L.G."/>
        </authorList>
    </citation>
    <scope>NUCLEOTIDE SEQUENCE [LARGE SCALE GENOMIC DNA]</scope>
    <source>
        <strain evidence="2 3">CBS 121175</strain>
    </source>
</reference>